<keyword evidence="1" id="KW-0472">Membrane</keyword>
<keyword evidence="1" id="KW-1133">Transmembrane helix</keyword>
<keyword evidence="3" id="KW-1185">Reference proteome</keyword>
<protein>
    <recommendedName>
        <fullName evidence="4">Pilus assembly protein</fullName>
    </recommendedName>
</protein>
<organism evidence="2 3">
    <name type="scientific">Ponticoccus alexandrii</name>
    <dbReference type="NCBI Taxonomy" id="1943633"/>
    <lineage>
        <taxon>Bacteria</taxon>
        <taxon>Pseudomonadati</taxon>
        <taxon>Pseudomonadota</taxon>
        <taxon>Alphaproteobacteria</taxon>
        <taxon>Rhodobacterales</taxon>
        <taxon>Roseobacteraceae</taxon>
        <taxon>Ponticoccus</taxon>
    </lineage>
</organism>
<dbReference type="Proteomes" id="UP000596387">
    <property type="component" value="Chromosome"/>
</dbReference>
<proteinExistence type="predicted"/>
<sequence length="194" mass="21949">MFKRLHPLLPLARLRAFSRDTRGYVTVEAMIVLPVLLWIFGVGWVYFDAYRQQSVNQKANYTIGDMLSRQTDPVGDSYIDSAFNLLKLLNKAVEPDTSMRVTVVQYRADSDSWRVQWSEARGGGSALSTADMTDYAERLPVVSDATQLILVETWDEYAPVFQVGLGDFTIKTYSFTAPRYAPQLVWSSDAEENA</sequence>
<dbReference type="RefSeq" id="WP_023851799.1">
    <property type="nucleotide sequence ID" value="NZ_CP047166.1"/>
</dbReference>
<evidence type="ECO:0000313" key="3">
    <source>
        <dbReference type="Proteomes" id="UP000596387"/>
    </source>
</evidence>
<reference evidence="2 3" key="1">
    <citation type="submission" date="2019-12" db="EMBL/GenBank/DDBJ databases">
        <title>Complete Genome Sequence of a Quorum-Sensing Bacterium,Rhodobacteraceae bacterium C31, Isolated from a marine microalgae symbiotic bacteria.</title>
        <authorList>
            <person name="Zhang Y."/>
        </authorList>
    </citation>
    <scope>NUCLEOTIDE SEQUENCE [LARGE SCALE GENOMIC DNA]</scope>
    <source>
        <strain evidence="2 3">C31</strain>
    </source>
</reference>
<evidence type="ECO:0008006" key="4">
    <source>
        <dbReference type="Google" id="ProtNLM"/>
    </source>
</evidence>
<name>A0ABX7FBY2_9RHOB</name>
<gene>
    <name evidence="2" type="ORF">GQA70_14095</name>
</gene>
<feature type="transmembrane region" description="Helical" evidence="1">
    <location>
        <begin position="21"/>
        <end position="47"/>
    </location>
</feature>
<evidence type="ECO:0000313" key="2">
    <source>
        <dbReference type="EMBL" id="QRF67342.1"/>
    </source>
</evidence>
<dbReference type="EMBL" id="CP047166">
    <property type="protein sequence ID" value="QRF67342.1"/>
    <property type="molecule type" value="Genomic_DNA"/>
</dbReference>
<evidence type="ECO:0000256" key="1">
    <source>
        <dbReference type="SAM" id="Phobius"/>
    </source>
</evidence>
<accession>A0ABX7FBY2</accession>
<keyword evidence="1" id="KW-0812">Transmembrane</keyword>